<protein>
    <recommendedName>
        <fullName evidence="3">MFS transporter</fullName>
    </recommendedName>
</protein>
<evidence type="ECO:0008006" key="3">
    <source>
        <dbReference type="Google" id="ProtNLM"/>
    </source>
</evidence>
<proteinExistence type="predicted"/>
<evidence type="ECO:0000313" key="1">
    <source>
        <dbReference type="EMBL" id="QSY49387.1"/>
    </source>
</evidence>
<dbReference type="RefSeq" id="WP_179198813.1">
    <property type="nucleotide sequence ID" value="NZ_CP071595.1"/>
</dbReference>
<accession>A0ABX7RNM2</accession>
<gene>
    <name evidence="1" type="ORF">J3S04_31460</name>
</gene>
<sequence>MTARLPWTAAVAAVHGAYGPADLVDVFSIAAHLMFPSYAVGVQRHEGRGYL</sequence>
<evidence type="ECO:0000313" key="2">
    <source>
        <dbReference type="Proteomes" id="UP000671836"/>
    </source>
</evidence>
<keyword evidence="2" id="KW-1185">Reference proteome</keyword>
<reference evidence="1 2" key="1">
    <citation type="submission" date="2021-03" db="EMBL/GenBank/DDBJ databases">
        <title>Streptomyces strains.</title>
        <authorList>
            <person name="Lund M.B."/>
            <person name="Toerring T."/>
        </authorList>
    </citation>
    <scope>NUCLEOTIDE SEQUENCE [LARGE SCALE GENOMIC DNA]</scope>
    <source>
        <strain evidence="1 2">KCC S-1010</strain>
    </source>
</reference>
<name>A0ABX7RNM2_9ACTN</name>
<dbReference type="EMBL" id="CP071595">
    <property type="protein sequence ID" value="QSY49387.1"/>
    <property type="molecule type" value="Genomic_DNA"/>
</dbReference>
<organism evidence="1 2">
    <name type="scientific">Streptomyces griseocarneus</name>
    <dbReference type="NCBI Taxonomy" id="51201"/>
    <lineage>
        <taxon>Bacteria</taxon>
        <taxon>Bacillati</taxon>
        <taxon>Actinomycetota</taxon>
        <taxon>Actinomycetes</taxon>
        <taxon>Kitasatosporales</taxon>
        <taxon>Streptomycetaceae</taxon>
        <taxon>Streptomyces</taxon>
    </lineage>
</organism>
<dbReference type="Proteomes" id="UP000671836">
    <property type="component" value="Chromosome"/>
</dbReference>